<gene>
    <name evidence="4" type="primary">lptB_2</name>
    <name evidence="4" type="ORF">CB4_01029</name>
</gene>
<dbReference type="SUPFAM" id="SSF52540">
    <property type="entry name" value="P-loop containing nucleoside triphosphate hydrolases"/>
    <property type="match status" value="1"/>
</dbReference>
<dbReference type="OrthoDB" id="9805514at2"/>
<dbReference type="Proteomes" id="UP000217696">
    <property type="component" value="Chromosome"/>
</dbReference>
<dbReference type="InterPro" id="IPR003593">
    <property type="entry name" value="AAA+_ATPase"/>
</dbReference>
<dbReference type="Pfam" id="PF00005">
    <property type="entry name" value="ABC_tran"/>
    <property type="match status" value="1"/>
</dbReference>
<evidence type="ECO:0000256" key="2">
    <source>
        <dbReference type="ARBA" id="ARBA00022741"/>
    </source>
</evidence>
<keyword evidence="2" id="KW-0547">Nucleotide-binding</keyword>
<sequence>MTHGILQVEEITMDFGGVRAVNHVSFHVKAGEVVALIGPNGAGKSTVLNMISGVLTPTSGAISFANQALAQVQGCDYAPLGITRTFQNLQTFDDMTVLENVMVGFHSKTRAGLVSCGLKFGAARKEEKYMHDRAKELLEFVGIHALENQLAGSLSYGKLRLMEIARALAAEPKLLLLDEPAAGLNHSETAEMTKMFEHIRAQGTAILLVEHDMDMVMNVAERIVVLDQGEKIAEGTPHEVQENPKVIAAYLGQEEEAEEAQVMAGGV</sequence>
<evidence type="ECO:0000313" key="5">
    <source>
        <dbReference type="Proteomes" id="UP000217696"/>
    </source>
</evidence>
<dbReference type="RefSeq" id="WP_096463859.1">
    <property type="nucleotide sequence ID" value="NZ_AP017312.1"/>
</dbReference>
<keyword evidence="3 4" id="KW-0067">ATP-binding</keyword>
<keyword evidence="5" id="KW-1185">Reference proteome</keyword>
<dbReference type="Pfam" id="PF12399">
    <property type="entry name" value="BCA_ABC_TP_C"/>
    <property type="match status" value="1"/>
</dbReference>
<dbReference type="AlphaFoldDB" id="A0A0U5B7D3"/>
<dbReference type="Gene3D" id="3.40.50.300">
    <property type="entry name" value="P-loop containing nucleotide triphosphate hydrolases"/>
    <property type="match status" value="1"/>
</dbReference>
<evidence type="ECO:0000256" key="3">
    <source>
        <dbReference type="ARBA" id="ARBA00022840"/>
    </source>
</evidence>
<dbReference type="FunFam" id="3.40.50.300:FF:000421">
    <property type="entry name" value="Branched-chain amino acid ABC transporter ATP-binding protein"/>
    <property type="match status" value="1"/>
</dbReference>
<dbReference type="InterPro" id="IPR003439">
    <property type="entry name" value="ABC_transporter-like_ATP-bd"/>
</dbReference>
<evidence type="ECO:0000256" key="1">
    <source>
        <dbReference type="ARBA" id="ARBA00022448"/>
    </source>
</evidence>
<dbReference type="GO" id="GO:0016887">
    <property type="term" value="F:ATP hydrolysis activity"/>
    <property type="evidence" value="ECO:0007669"/>
    <property type="project" value="InterPro"/>
</dbReference>
<dbReference type="EC" id="3.6.3.-" evidence="4"/>
<dbReference type="InterPro" id="IPR032823">
    <property type="entry name" value="BCA_ABC_TP_C"/>
</dbReference>
<keyword evidence="4" id="KW-0378">Hydrolase</keyword>
<dbReference type="EMBL" id="AP017312">
    <property type="protein sequence ID" value="BAU26860.1"/>
    <property type="molecule type" value="Genomic_DNA"/>
</dbReference>
<organism evidence="4 5">
    <name type="scientific">Aneurinibacillus soli</name>
    <dbReference type="NCBI Taxonomy" id="1500254"/>
    <lineage>
        <taxon>Bacteria</taxon>
        <taxon>Bacillati</taxon>
        <taxon>Bacillota</taxon>
        <taxon>Bacilli</taxon>
        <taxon>Bacillales</taxon>
        <taxon>Paenibacillaceae</taxon>
        <taxon>Aneurinibacillus group</taxon>
        <taxon>Aneurinibacillus</taxon>
    </lineage>
</organism>
<dbReference type="KEGG" id="asoc:CB4_01029"/>
<dbReference type="InterPro" id="IPR051120">
    <property type="entry name" value="ABC_AA/LPS_Transport"/>
</dbReference>
<keyword evidence="1" id="KW-0813">Transport</keyword>
<dbReference type="SMART" id="SM00382">
    <property type="entry name" value="AAA"/>
    <property type="match status" value="1"/>
</dbReference>
<dbReference type="PANTHER" id="PTHR45772:SF9">
    <property type="entry name" value="CONSERVED COMPONENT OF ABC TRANSPORTER FOR NATURAL AMINO ACIDS"/>
    <property type="match status" value="1"/>
</dbReference>
<dbReference type="CDD" id="cd03219">
    <property type="entry name" value="ABC_Mj1267_LivG_branched"/>
    <property type="match status" value="1"/>
</dbReference>
<name>A0A0U5B7D3_9BACL</name>
<dbReference type="GO" id="GO:0005886">
    <property type="term" value="C:plasma membrane"/>
    <property type="evidence" value="ECO:0007669"/>
    <property type="project" value="TreeGrafter"/>
</dbReference>
<evidence type="ECO:0000313" key="4">
    <source>
        <dbReference type="EMBL" id="BAU26860.1"/>
    </source>
</evidence>
<proteinExistence type="predicted"/>
<accession>A0A0U5B7D3</accession>
<dbReference type="InterPro" id="IPR027417">
    <property type="entry name" value="P-loop_NTPase"/>
</dbReference>
<reference evidence="4 5" key="1">
    <citation type="submission" date="2015-12" db="EMBL/GenBank/DDBJ databases">
        <title>Genome sequence of Aneurinibacillus soli.</title>
        <authorList>
            <person name="Lee J.S."/>
            <person name="Lee K.C."/>
            <person name="Kim K.K."/>
            <person name="Lee B.W."/>
        </authorList>
    </citation>
    <scope>NUCLEOTIDE SEQUENCE [LARGE SCALE GENOMIC DNA]</scope>
    <source>
        <strain evidence="4 5">CB4</strain>
    </source>
</reference>
<dbReference type="PROSITE" id="PS50893">
    <property type="entry name" value="ABC_TRANSPORTER_2"/>
    <property type="match status" value="1"/>
</dbReference>
<dbReference type="GO" id="GO:0005524">
    <property type="term" value="F:ATP binding"/>
    <property type="evidence" value="ECO:0007669"/>
    <property type="project" value="UniProtKB-KW"/>
</dbReference>
<protein>
    <submittedName>
        <fullName evidence="4">Lipopolysaccharide export system ATP-binding protein LptB</fullName>
        <ecNumber evidence="4">3.6.3.-</ecNumber>
    </submittedName>
</protein>
<dbReference type="PANTHER" id="PTHR45772">
    <property type="entry name" value="CONSERVED COMPONENT OF ABC TRANSPORTER FOR NATURAL AMINO ACIDS-RELATED"/>
    <property type="match status" value="1"/>
</dbReference>